<dbReference type="InterPro" id="IPR058208">
    <property type="entry name" value="PACE"/>
</dbReference>
<feature type="transmembrane region" description="Helical" evidence="1">
    <location>
        <begin position="107"/>
        <end position="129"/>
    </location>
</feature>
<evidence type="ECO:0000313" key="4">
    <source>
        <dbReference type="Proteomes" id="UP000199754"/>
    </source>
</evidence>
<feature type="domain" description="Chlorhexidine efflux transporter" evidence="2">
    <location>
        <begin position="72"/>
        <end position="134"/>
    </location>
</feature>
<geneLocation type="plasmid" evidence="3 4">
    <name>pSMR1-1</name>
</geneLocation>
<dbReference type="OrthoDB" id="1631120at2"/>
<gene>
    <name evidence="3" type="ORF">SULPSESMR1_04801</name>
</gene>
<keyword evidence="1" id="KW-0812">Transmembrane</keyword>
<dbReference type="Proteomes" id="UP000199754">
    <property type="component" value="Plasmid pSMR1-1"/>
</dbReference>
<dbReference type="AlphaFoldDB" id="A0A221K6M1"/>
<feature type="transmembrane region" description="Helical" evidence="1">
    <location>
        <begin position="37"/>
        <end position="58"/>
    </location>
</feature>
<evidence type="ECO:0000256" key="1">
    <source>
        <dbReference type="SAM" id="Phobius"/>
    </source>
</evidence>
<dbReference type="NCBIfam" id="NF033664">
    <property type="entry name" value="PACE_transport"/>
    <property type="match status" value="1"/>
</dbReference>
<reference evidence="3 4" key="1">
    <citation type="submission" date="2017-07" db="EMBL/GenBank/DDBJ databases">
        <title>Genome Sequence of Sulfitobacter pseudonitzschiae Strain SMR1 Isolated from a culture of the Diatom Skeletonema marinoi.</title>
        <authorList>
            <person name="Topel M."/>
            <person name="Pinder M.I.M."/>
            <person name="Johansson O.N."/>
            <person name="Kourtchenko O."/>
            <person name="Godhe A."/>
            <person name="Clarke A.K."/>
        </authorList>
    </citation>
    <scope>NUCLEOTIDE SEQUENCE [LARGE SCALE GENOMIC DNA]</scope>
    <source>
        <strain evidence="3 4">SMR1</strain>
        <plasmid evidence="3 4">pSMR1-1</plasmid>
    </source>
</reference>
<keyword evidence="3" id="KW-0614">Plasmid</keyword>
<dbReference type="InterPro" id="IPR007896">
    <property type="entry name" value="BTP_bacteria"/>
</dbReference>
<keyword evidence="1" id="KW-0472">Membrane</keyword>
<organism evidence="3 4">
    <name type="scientific">Pseudosulfitobacter pseudonitzschiae</name>
    <dbReference type="NCBI Taxonomy" id="1402135"/>
    <lineage>
        <taxon>Bacteria</taxon>
        <taxon>Pseudomonadati</taxon>
        <taxon>Pseudomonadota</taxon>
        <taxon>Alphaproteobacteria</taxon>
        <taxon>Rhodobacterales</taxon>
        <taxon>Roseobacteraceae</taxon>
        <taxon>Pseudosulfitobacter</taxon>
    </lineage>
</organism>
<feature type="transmembrane region" description="Helical" evidence="1">
    <location>
        <begin position="78"/>
        <end position="101"/>
    </location>
</feature>
<feature type="domain" description="Chlorhexidine efflux transporter" evidence="2">
    <location>
        <begin position="2"/>
        <end position="64"/>
    </location>
</feature>
<evidence type="ECO:0000313" key="3">
    <source>
        <dbReference type="EMBL" id="ASM74497.1"/>
    </source>
</evidence>
<name>A0A221K6M1_9RHOB</name>
<evidence type="ECO:0000259" key="2">
    <source>
        <dbReference type="Pfam" id="PF05232"/>
    </source>
</evidence>
<feature type="transmembrane region" description="Helical" evidence="1">
    <location>
        <begin position="12"/>
        <end position="31"/>
    </location>
</feature>
<dbReference type="EMBL" id="CP022416">
    <property type="protein sequence ID" value="ASM74497.1"/>
    <property type="molecule type" value="Genomic_DNA"/>
</dbReference>
<proteinExistence type="predicted"/>
<keyword evidence="1" id="KW-1133">Transmembrane helix</keyword>
<dbReference type="KEGG" id="spse:SULPSESMR1_04801"/>
<keyword evidence="4" id="KW-1185">Reference proteome</keyword>
<sequence>MRSPLDRLRHAISFEIIALLAVVPLGAFAFHMPMHDIGVVGVVSATLATLWNIVYNYIFDVVLERTTGTTEKTFPQRVLHAVIFEVGLLFVLMPFIAWYLGVSLWQAFLMDVSFALFYMVYALGFNWAYDKLFPLEEWKSQLSSE</sequence>
<dbReference type="RefSeq" id="WP_089422542.1">
    <property type="nucleotide sequence ID" value="NZ_CP022416.1"/>
</dbReference>
<accession>A0A221K6M1</accession>
<dbReference type="Pfam" id="PF05232">
    <property type="entry name" value="BTP"/>
    <property type="match status" value="2"/>
</dbReference>
<protein>
    <submittedName>
        <fullName evidence="3">Chlorhexidine efflux transporter</fullName>
    </submittedName>
</protein>